<feature type="domain" description="Lantibiotic dehydratase N-terminal" evidence="1">
    <location>
        <begin position="46"/>
        <end position="696"/>
    </location>
</feature>
<proteinExistence type="predicted"/>
<dbReference type="RefSeq" id="WP_092441006.1">
    <property type="nucleotide sequence ID" value="NZ_FMYP01000121.1"/>
</dbReference>
<reference evidence="2 3" key="1">
    <citation type="submission" date="2016-09" db="EMBL/GenBank/DDBJ databases">
        <authorList>
            <person name="Capua I."/>
            <person name="De Benedictis P."/>
            <person name="Joannis T."/>
            <person name="Lombin L.H."/>
            <person name="Cattoli G."/>
        </authorList>
    </citation>
    <scope>NUCLEOTIDE SEQUENCE [LARGE SCALE GENOMIC DNA]</scope>
    <source>
        <strain evidence="2 3">A7P-90m</strain>
    </source>
</reference>
<protein>
    <submittedName>
        <fullName evidence="2">Lantibiotic dehydratase, C terminus</fullName>
    </submittedName>
</protein>
<dbReference type="AlphaFoldDB" id="A0A1G6TEU5"/>
<dbReference type="STRING" id="1640674.SAMN05216323_11214"/>
<dbReference type="Proteomes" id="UP000199452">
    <property type="component" value="Unassembled WGS sequence"/>
</dbReference>
<evidence type="ECO:0000259" key="1">
    <source>
        <dbReference type="Pfam" id="PF04738"/>
    </source>
</evidence>
<dbReference type="EMBL" id="FMYP01000121">
    <property type="protein sequence ID" value="SDD27600.1"/>
    <property type="molecule type" value="Genomic_DNA"/>
</dbReference>
<sequence length="744" mass="84988">MNDNLPYSIFSTFLVRTPLLPFNSFQNLLSNSSRLRETFRDAAKVPMINEALFVAAPEFHAQLQSWIDGGGMDAIEDERILQTLYKYISRMSSRCTPFGLFAGCTTGFVGTQTKVELSEFSEHERHTRLDMLYLCNLASALSRHDTIKPNLRYFPNTSIYKSGEHLRYIEYRYKKDKRTHHLVQVKDSLYINFVLERAKSGGRIHDLSQLLAHEGIPLLQAEDFINRLISNQILVGELDPTITGVEFFDRIQQILEPLEGIDKVNRIFADVKRKFNFIDTQIGNAPALYYDIAADLKQLNIDFDIKYLIQTDVALNAKKSSLSSETMHSVMQGIVAFNKLTDIGGSDNINQFKEAFLRRYDTREVPLLQALDVETGVGYLQGNDGVFSPLVENIILSPKVDDSPKVKWTPVQNFLLNKLLSAVESGSAEINITDDDLLQFKENWDNLPPTFTSLVRIVEAPCEQFPNGRILMENAGGNSAANLLGRFCHGNEKIYRWVSEIVDREQELFPDAIVAEIIHLPESRVGNVVLHPAFRKFEIPVITASSVCSKYTICLDDLFVSIRNGEVCLRSKRLNKRVIPRLSNAHNYSANSIPVYQFLCDLQCQGLRTWLGFNWGILKHNYPFKPRVVYKDLIFSPAEWLVKKDEIEAIMGAHDSPELLANVERWRTQRHISMYVLLEEGDNSLFIDFSNWLSVKTFLSAVKKKGNFMLREFLFNPSNAVVRSNNDMFTNEFVLGFYKQSFGK</sequence>
<dbReference type="OrthoDB" id="1273722at2"/>
<dbReference type="InterPro" id="IPR006827">
    <property type="entry name" value="Lant_deHydtase_N"/>
</dbReference>
<organism evidence="2 3">
    <name type="scientific">Williamwhitmania taraxaci</name>
    <dbReference type="NCBI Taxonomy" id="1640674"/>
    <lineage>
        <taxon>Bacteria</taxon>
        <taxon>Pseudomonadati</taxon>
        <taxon>Bacteroidota</taxon>
        <taxon>Bacteroidia</taxon>
        <taxon>Bacteroidales</taxon>
        <taxon>Williamwhitmaniaceae</taxon>
        <taxon>Williamwhitmania</taxon>
    </lineage>
</organism>
<gene>
    <name evidence="2" type="ORF">SAMN05216323_11214</name>
</gene>
<accession>A0A1G6TEU5</accession>
<evidence type="ECO:0000313" key="2">
    <source>
        <dbReference type="EMBL" id="SDD27600.1"/>
    </source>
</evidence>
<evidence type="ECO:0000313" key="3">
    <source>
        <dbReference type="Proteomes" id="UP000199452"/>
    </source>
</evidence>
<dbReference type="Pfam" id="PF04738">
    <property type="entry name" value="Lant_dehydr_N"/>
    <property type="match status" value="1"/>
</dbReference>
<name>A0A1G6TEU5_9BACT</name>
<keyword evidence="3" id="KW-1185">Reference proteome</keyword>